<feature type="region of interest" description="Disordered" evidence="1">
    <location>
        <begin position="421"/>
        <end position="451"/>
    </location>
</feature>
<organism evidence="2 3">
    <name type="scientific">Natronobacterium texcoconense</name>
    <dbReference type="NCBI Taxonomy" id="1095778"/>
    <lineage>
        <taxon>Archaea</taxon>
        <taxon>Methanobacteriati</taxon>
        <taxon>Methanobacteriota</taxon>
        <taxon>Stenosarchaea group</taxon>
        <taxon>Halobacteria</taxon>
        <taxon>Halobacteriales</taxon>
        <taxon>Natrialbaceae</taxon>
        <taxon>Natronobacterium</taxon>
    </lineage>
</organism>
<accession>A0A1H1FRI0</accession>
<sequence length="648" mass="70924">MQQCPRRTLLGGIGTTITVALAGTSVSATSTDGRVETPSESDFESLFEYLPASLAGEPMQLAATDVDSRLEADEPHSHPVPIPAGHRFDVEAEDVSKTVRVTSHDDGYTQPLVVLTGDVDLEGESESRDAHGVEYDYYERDDLAVAVTDDVALFADEAETLETAFAASTGETEQLLEAESTLSAAFEDRGGADSYSVHLVGDEFHLPAADAEDVEYVVHAETVLDPDTIETQYGLAFVDESAITDELVETLEGEFAYMGTNGDPTATVDGSVVTVTAERDLVAERAIREHDSPGRLRVDREFDLEDDELEIEIGRGDPTPIEDLSLELDDEEYDADIWADGHGKLEEGDTIVIDMDDVEPNLSIRLRHDHELGSSSSGTSILSHFRFEFDYDLESESLSITYADDFPLDGDEVHLAAYEERPRYRPDEDDPEPRTSVQPWEGETLDEGAEATLEDVRPGDEIIVGWKDVSPRDNIGRHRIRPPGTVRFDYDYASETLSATLELEDEEQPAEKYELLVDDEPAATQWASETDTVSSEATIEVADVAVGTDVTVVWGDSDARVGGTRPSPSIELTYDDGTVEHVGGDEPPAAKLEVQAWGEDGHEEMGLDEVIDGNFTEGDSFEIDLEDVHNVSLRYDGHHGVGFARPDQ</sequence>
<dbReference type="RefSeq" id="WP_090381254.1">
    <property type="nucleotide sequence ID" value="NZ_FNLC01000002.1"/>
</dbReference>
<dbReference type="AlphaFoldDB" id="A0A1H1FRI0"/>
<dbReference type="OrthoDB" id="205201at2157"/>
<reference evidence="3" key="1">
    <citation type="submission" date="2016-10" db="EMBL/GenBank/DDBJ databases">
        <authorList>
            <person name="Varghese N."/>
            <person name="Submissions S."/>
        </authorList>
    </citation>
    <scope>NUCLEOTIDE SEQUENCE [LARGE SCALE GENOMIC DNA]</scope>
    <source>
        <strain evidence="3">DSM 24767</strain>
    </source>
</reference>
<proteinExistence type="predicted"/>
<evidence type="ECO:0000256" key="1">
    <source>
        <dbReference type="SAM" id="MobiDB-lite"/>
    </source>
</evidence>
<protein>
    <submittedName>
        <fullName evidence="2">Uncharacterized protein</fullName>
    </submittedName>
</protein>
<evidence type="ECO:0000313" key="2">
    <source>
        <dbReference type="EMBL" id="SDR03683.1"/>
    </source>
</evidence>
<dbReference type="Proteomes" id="UP000198848">
    <property type="component" value="Unassembled WGS sequence"/>
</dbReference>
<name>A0A1H1FRI0_NATTX</name>
<keyword evidence="3" id="KW-1185">Reference proteome</keyword>
<gene>
    <name evidence="2" type="ORF">SAMN04489842_2089</name>
</gene>
<dbReference type="EMBL" id="FNLC01000002">
    <property type="protein sequence ID" value="SDR03683.1"/>
    <property type="molecule type" value="Genomic_DNA"/>
</dbReference>
<evidence type="ECO:0000313" key="3">
    <source>
        <dbReference type="Proteomes" id="UP000198848"/>
    </source>
</evidence>